<name>A0A814ENI4_ADIRI</name>
<dbReference type="GO" id="GO:0007017">
    <property type="term" value="P:microtubule-based process"/>
    <property type="evidence" value="ECO:0007669"/>
    <property type="project" value="InterPro"/>
</dbReference>
<dbReference type="Gene3D" id="3.30.740.10">
    <property type="entry name" value="Protein Inhibitor Of Neuronal Nitric Oxide Synthase"/>
    <property type="match status" value="1"/>
</dbReference>
<dbReference type="AlphaFoldDB" id="A0A814ENI4"/>
<accession>A0A814ENI4</accession>
<dbReference type="EMBL" id="CAJNOR010000640">
    <property type="protein sequence ID" value="CAF0969970.1"/>
    <property type="molecule type" value="Genomic_DNA"/>
</dbReference>
<keyword evidence="3" id="KW-1185">Reference proteome</keyword>
<evidence type="ECO:0000313" key="3">
    <source>
        <dbReference type="Proteomes" id="UP000663828"/>
    </source>
</evidence>
<dbReference type="EMBL" id="CAJNOJ010000502">
    <property type="protein sequence ID" value="CAF1469772.1"/>
    <property type="molecule type" value="Genomic_DNA"/>
</dbReference>
<reference evidence="1" key="1">
    <citation type="submission" date="2021-02" db="EMBL/GenBank/DDBJ databases">
        <authorList>
            <person name="Nowell W R."/>
        </authorList>
    </citation>
    <scope>NUCLEOTIDE SEQUENCE</scope>
</reference>
<sequence>MDALKRFGYKIGTHSQIAQNIVNEFSKARIGKYHAVVGQDYGVSSLSSSVYRDYLWFYSTQQPQKYMYFYIQPNVRRSFIINQ</sequence>
<evidence type="ECO:0000313" key="2">
    <source>
        <dbReference type="EMBL" id="CAF1469772.1"/>
    </source>
</evidence>
<protein>
    <submittedName>
        <fullName evidence="1">Uncharacterized protein</fullName>
    </submittedName>
</protein>
<dbReference type="InterPro" id="IPR037177">
    <property type="entry name" value="DLC_sf"/>
</dbReference>
<evidence type="ECO:0000313" key="1">
    <source>
        <dbReference type="EMBL" id="CAF0969970.1"/>
    </source>
</evidence>
<dbReference type="OrthoDB" id="10467546at2759"/>
<comment type="caution">
    <text evidence="1">The sequence shown here is derived from an EMBL/GenBank/DDBJ whole genome shotgun (WGS) entry which is preliminary data.</text>
</comment>
<proteinExistence type="predicted"/>
<organism evidence="1 3">
    <name type="scientific">Adineta ricciae</name>
    <name type="common">Rotifer</name>
    <dbReference type="NCBI Taxonomy" id="249248"/>
    <lineage>
        <taxon>Eukaryota</taxon>
        <taxon>Metazoa</taxon>
        <taxon>Spiralia</taxon>
        <taxon>Gnathifera</taxon>
        <taxon>Rotifera</taxon>
        <taxon>Eurotatoria</taxon>
        <taxon>Bdelloidea</taxon>
        <taxon>Adinetida</taxon>
        <taxon>Adinetidae</taxon>
        <taxon>Adineta</taxon>
    </lineage>
</organism>
<gene>
    <name evidence="2" type="ORF">EDS130_LOCUS40713</name>
    <name evidence="1" type="ORF">XAT740_LOCUS11613</name>
</gene>
<dbReference type="Proteomes" id="UP000663852">
    <property type="component" value="Unassembled WGS sequence"/>
</dbReference>
<dbReference type="GO" id="GO:0030286">
    <property type="term" value="C:dynein complex"/>
    <property type="evidence" value="ECO:0007669"/>
    <property type="project" value="InterPro"/>
</dbReference>
<dbReference type="Proteomes" id="UP000663828">
    <property type="component" value="Unassembled WGS sequence"/>
</dbReference>